<dbReference type="EMBL" id="PDCK01000045">
    <property type="protein sequence ID" value="PRQ19572.1"/>
    <property type="molecule type" value="Genomic_DNA"/>
</dbReference>
<organism evidence="1 2">
    <name type="scientific">Rosa chinensis</name>
    <name type="common">China rose</name>
    <dbReference type="NCBI Taxonomy" id="74649"/>
    <lineage>
        <taxon>Eukaryota</taxon>
        <taxon>Viridiplantae</taxon>
        <taxon>Streptophyta</taxon>
        <taxon>Embryophyta</taxon>
        <taxon>Tracheophyta</taxon>
        <taxon>Spermatophyta</taxon>
        <taxon>Magnoliopsida</taxon>
        <taxon>eudicotyledons</taxon>
        <taxon>Gunneridae</taxon>
        <taxon>Pentapetalae</taxon>
        <taxon>rosids</taxon>
        <taxon>fabids</taxon>
        <taxon>Rosales</taxon>
        <taxon>Rosaceae</taxon>
        <taxon>Rosoideae</taxon>
        <taxon>Rosoideae incertae sedis</taxon>
        <taxon>Rosa</taxon>
    </lineage>
</organism>
<proteinExistence type="predicted"/>
<comment type="caution">
    <text evidence="1">The sequence shown here is derived from an EMBL/GenBank/DDBJ whole genome shotgun (WGS) entry which is preliminary data.</text>
</comment>
<evidence type="ECO:0000313" key="2">
    <source>
        <dbReference type="Proteomes" id="UP000238479"/>
    </source>
</evidence>
<reference evidence="1 2" key="1">
    <citation type="journal article" date="2018" name="Nat. Genet.">
        <title>The Rosa genome provides new insights in the design of modern roses.</title>
        <authorList>
            <person name="Bendahmane M."/>
        </authorList>
    </citation>
    <scope>NUCLEOTIDE SEQUENCE [LARGE SCALE GENOMIC DNA]</scope>
    <source>
        <strain evidence="2">cv. Old Blush</strain>
    </source>
</reference>
<dbReference type="Proteomes" id="UP000238479">
    <property type="component" value="Chromosome 7"/>
</dbReference>
<protein>
    <submittedName>
        <fullName evidence="1">Uncharacterized protein</fullName>
    </submittedName>
</protein>
<accession>A0A2P6PCD2</accession>
<keyword evidence="2" id="KW-1185">Reference proteome</keyword>
<dbReference type="Gramene" id="PRQ19572">
    <property type="protein sequence ID" value="PRQ19572"/>
    <property type="gene ID" value="RchiOBHm_Chr7g0218641"/>
</dbReference>
<gene>
    <name evidence="1" type="ORF">RchiOBHm_Chr7g0218641</name>
</gene>
<dbReference type="AlphaFoldDB" id="A0A2P6PCD2"/>
<evidence type="ECO:0000313" key="1">
    <source>
        <dbReference type="EMBL" id="PRQ19572.1"/>
    </source>
</evidence>
<sequence length="113" mass="12995">MKIVEDVKPSLCICGRHTELLLDEGTRTHERLNSTRYQNNSENLLAFWGWFGFSKFQGGGRLLGSKRFGVRLGSLKLGFEDGGVNLRRLGEERECGTRRGGELVRRRRRRREG</sequence>
<name>A0A2P6PCD2_ROSCH</name>